<dbReference type="InterPro" id="IPR005174">
    <property type="entry name" value="KIB1-4_b-propeller"/>
</dbReference>
<dbReference type="PANTHER" id="PTHR44259">
    <property type="entry name" value="OS07G0183000 PROTEIN-RELATED"/>
    <property type="match status" value="1"/>
</dbReference>
<dbReference type="Pfam" id="PF03478">
    <property type="entry name" value="Beta-prop_KIB1-4"/>
    <property type="match status" value="1"/>
</dbReference>
<comment type="caution">
    <text evidence="2">The sequence shown here is derived from an EMBL/GenBank/DDBJ whole genome shotgun (WGS) entry which is preliminary data.</text>
</comment>
<evidence type="ECO:0000313" key="2">
    <source>
        <dbReference type="EMBL" id="KAF5743523.1"/>
    </source>
</evidence>
<sequence length="146" mass="16841">MESWKTGYMHEFDVSRVVLSNNPSLSSSDNINYDVVAISGVNRALEILKSGSKTWTSIDKTLDLFQDVIYYNDMLLAVDIYGRLVCVDADNKNCREIVARRRTAIPRWLRSVYLVKSSEGKLMMIRRIIEDHGYDHNYSIRNKISS</sequence>
<dbReference type="AlphaFoldDB" id="A0A7J7DB00"/>
<dbReference type="PANTHER" id="PTHR44259:SF93">
    <property type="entry name" value="PROTEIN, PUTATIVE (DUF295)-RELATED"/>
    <property type="match status" value="1"/>
</dbReference>
<organism evidence="2 3">
    <name type="scientific">Tripterygium wilfordii</name>
    <name type="common">Thunder God vine</name>
    <dbReference type="NCBI Taxonomy" id="458696"/>
    <lineage>
        <taxon>Eukaryota</taxon>
        <taxon>Viridiplantae</taxon>
        <taxon>Streptophyta</taxon>
        <taxon>Embryophyta</taxon>
        <taxon>Tracheophyta</taxon>
        <taxon>Spermatophyta</taxon>
        <taxon>Magnoliopsida</taxon>
        <taxon>eudicotyledons</taxon>
        <taxon>Gunneridae</taxon>
        <taxon>Pentapetalae</taxon>
        <taxon>rosids</taxon>
        <taxon>fabids</taxon>
        <taxon>Celastrales</taxon>
        <taxon>Celastraceae</taxon>
        <taxon>Tripterygium</taxon>
    </lineage>
</organism>
<name>A0A7J7DB00_TRIWF</name>
<dbReference type="EMBL" id="JAAARO010000008">
    <property type="protein sequence ID" value="KAF5743523.1"/>
    <property type="molecule type" value="Genomic_DNA"/>
</dbReference>
<dbReference type="InterPro" id="IPR050942">
    <property type="entry name" value="F-box_BR-signaling"/>
</dbReference>
<accession>A0A7J7DB00</accession>
<evidence type="ECO:0000259" key="1">
    <source>
        <dbReference type="Pfam" id="PF03478"/>
    </source>
</evidence>
<gene>
    <name evidence="2" type="ORF">HS088_TW08G00107</name>
</gene>
<protein>
    <submittedName>
        <fullName evidence="2">Cyclin F-box</fullName>
    </submittedName>
</protein>
<dbReference type="InParanoid" id="A0A7J7DB00"/>
<proteinExistence type="predicted"/>
<feature type="domain" description="KIB1-4 beta-propeller" evidence="1">
    <location>
        <begin position="12"/>
        <end position="133"/>
    </location>
</feature>
<evidence type="ECO:0000313" key="3">
    <source>
        <dbReference type="Proteomes" id="UP000593562"/>
    </source>
</evidence>
<dbReference type="Proteomes" id="UP000593562">
    <property type="component" value="Unassembled WGS sequence"/>
</dbReference>
<keyword evidence="3" id="KW-1185">Reference proteome</keyword>
<reference evidence="2 3" key="1">
    <citation type="journal article" date="2020" name="Nat. Commun.">
        <title>Genome of Tripterygium wilfordii and identification of cytochrome P450 involved in triptolide biosynthesis.</title>
        <authorList>
            <person name="Tu L."/>
            <person name="Su P."/>
            <person name="Zhang Z."/>
            <person name="Gao L."/>
            <person name="Wang J."/>
            <person name="Hu T."/>
            <person name="Zhou J."/>
            <person name="Zhang Y."/>
            <person name="Zhao Y."/>
            <person name="Liu Y."/>
            <person name="Song Y."/>
            <person name="Tong Y."/>
            <person name="Lu Y."/>
            <person name="Yang J."/>
            <person name="Xu C."/>
            <person name="Jia M."/>
            <person name="Peters R.J."/>
            <person name="Huang L."/>
            <person name="Gao W."/>
        </authorList>
    </citation>
    <scope>NUCLEOTIDE SEQUENCE [LARGE SCALE GENOMIC DNA]</scope>
    <source>
        <strain evidence="3">cv. XIE 37</strain>
        <tissue evidence="2">Leaf</tissue>
    </source>
</reference>